<accession>A0A5C7GP61</accession>
<comment type="caution">
    <text evidence="1">The sequence shown here is derived from an EMBL/GenBank/DDBJ whole genome shotgun (WGS) entry which is preliminary data.</text>
</comment>
<dbReference type="InterPro" id="IPR018881">
    <property type="entry name" value="C2orf69_mit"/>
</dbReference>
<dbReference type="Proteomes" id="UP000323000">
    <property type="component" value="Unassembled WGS sequence"/>
</dbReference>
<name>A0A5C7GP61_9ROSI</name>
<dbReference type="PANTHER" id="PTHR31296:SF1">
    <property type="entry name" value="MITOCHONDRIAL PROTEIN C2ORF69"/>
    <property type="match status" value="1"/>
</dbReference>
<sequence length="216" mass="24589">MSRESSTIQEETHIIPRTKENLLNSTVEIHYVDVGLNSAGAYINERKVIERISKRLAEESRVIRFVLHGTPRQWCDSREAVDLESKIVSFGNLGFMWNPLSWVMEAAAIMAIAHAHGGEKILIILILWHHNLASDHSAVSFIEEIMLVMQPALMAGLTQWQMVERGRCFRVGLWWHSQHKLGDIVLADASTRRRSLENDQVVIPQVYSCKSTVHVV</sequence>
<reference evidence="2" key="1">
    <citation type="journal article" date="2019" name="Gigascience">
        <title>De novo genome assembly of the endangered Acer yangbiense, a plant species with extremely small populations endemic to Yunnan Province, China.</title>
        <authorList>
            <person name="Yang J."/>
            <person name="Wariss H.M."/>
            <person name="Tao L."/>
            <person name="Zhang R."/>
            <person name="Yun Q."/>
            <person name="Hollingsworth P."/>
            <person name="Dao Z."/>
            <person name="Luo G."/>
            <person name="Guo H."/>
            <person name="Ma Y."/>
            <person name="Sun W."/>
        </authorList>
    </citation>
    <scope>NUCLEOTIDE SEQUENCE [LARGE SCALE GENOMIC DNA]</scope>
    <source>
        <strain evidence="2">cv. Malutang</strain>
    </source>
</reference>
<keyword evidence="2" id="KW-1185">Reference proteome</keyword>
<protein>
    <submittedName>
        <fullName evidence="1">Uncharacterized protein</fullName>
    </submittedName>
</protein>
<evidence type="ECO:0000313" key="1">
    <source>
        <dbReference type="EMBL" id="TXG46611.1"/>
    </source>
</evidence>
<dbReference type="AlphaFoldDB" id="A0A5C7GP61"/>
<gene>
    <name evidence="1" type="ORF">EZV62_027890</name>
</gene>
<dbReference type="PANTHER" id="PTHR31296">
    <property type="entry name" value="UPF0565 PROTEIN C2ORF69"/>
    <property type="match status" value="1"/>
</dbReference>
<evidence type="ECO:0000313" key="2">
    <source>
        <dbReference type="Proteomes" id="UP000323000"/>
    </source>
</evidence>
<dbReference type="Gene3D" id="1.20.1110.10">
    <property type="entry name" value="Calcium-transporting ATPase, transmembrane domain"/>
    <property type="match status" value="1"/>
</dbReference>
<proteinExistence type="predicted"/>
<dbReference type="GO" id="GO:0005739">
    <property type="term" value="C:mitochondrion"/>
    <property type="evidence" value="ECO:0007669"/>
    <property type="project" value="TreeGrafter"/>
</dbReference>
<organism evidence="1 2">
    <name type="scientific">Acer yangbiense</name>
    <dbReference type="NCBI Taxonomy" id="1000413"/>
    <lineage>
        <taxon>Eukaryota</taxon>
        <taxon>Viridiplantae</taxon>
        <taxon>Streptophyta</taxon>
        <taxon>Embryophyta</taxon>
        <taxon>Tracheophyta</taxon>
        <taxon>Spermatophyta</taxon>
        <taxon>Magnoliopsida</taxon>
        <taxon>eudicotyledons</taxon>
        <taxon>Gunneridae</taxon>
        <taxon>Pentapetalae</taxon>
        <taxon>rosids</taxon>
        <taxon>malvids</taxon>
        <taxon>Sapindales</taxon>
        <taxon>Sapindaceae</taxon>
        <taxon>Hippocastanoideae</taxon>
        <taxon>Acereae</taxon>
        <taxon>Acer</taxon>
    </lineage>
</organism>
<dbReference type="OrthoDB" id="419333at2759"/>
<dbReference type="EMBL" id="VAHF01000058">
    <property type="protein sequence ID" value="TXG46611.1"/>
    <property type="molecule type" value="Genomic_DNA"/>
</dbReference>